<gene>
    <name evidence="10" type="ORF">RchiOBHm_Chr5g0017801</name>
</gene>
<dbReference type="Pfam" id="PF08031">
    <property type="entry name" value="BBE"/>
    <property type="match status" value="1"/>
</dbReference>
<protein>
    <submittedName>
        <fullName evidence="10">Putative tetrahydroberberine oxidase</fullName>
        <ecNumber evidence="10">1.3.3.8</ecNumber>
    </submittedName>
</protein>
<keyword evidence="7" id="KW-0325">Glycoprotein</keyword>
<evidence type="ECO:0000256" key="2">
    <source>
        <dbReference type="ARBA" id="ARBA00005466"/>
    </source>
</evidence>
<dbReference type="Gramene" id="PRQ29804">
    <property type="protein sequence ID" value="PRQ29804"/>
    <property type="gene ID" value="RchiOBHm_Chr5g0017801"/>
</dbReference>
<dbReference type="PANTHER" id="PTHR32448">
    <property type="entry name" value="OS08G0158400 PROTEIN"/>
    <property type="match status" value="1"/>
</dbReference>
<sequence>MKIPSLRLLLFTFSVLFLSLSVSCTTSNPVLDGFLQCLPKYSNSSYPISDQIITQESTKFQSIFLSYIRNLRLLTSTTTKPLAIVTANHETHVQATVICAKENGLHMRIRSGGHDYEGLSFISYISNVSYIVLDMFNLRSININVEDESAWVESGAILGELYYNIAEKSKVHAFPGGVCPTVGLGGLFSGGGYGPMMRKFGLTVDNIEDARLVNVNGTIVDRRSMGEDLFWAIRGGGGASFGVILSWKIKLLPIPPNVTVFRITRTLEQGAIDVLYRWQYVAPKLPKDIFIRATSQLHNSTSQVSKKTVKVVFNGLYLGQKESLLALVNHSFPELGLEQKYCIEMSWINATLFWAGYRAGTPTTVLLDRPKAPEILFKSRSDYVKEPIPKAALETIWQKILAMEMLQMQWNPYGGRMSEISESETPFPHRAGNLFKIQYYTLWANETDTKKYLDLSSKFRKAMTPFVSKNPREAFQNYRDLDNGANWNNQTDTKTATVYGRKYFKNNFYRLVSVKTKVDPENFFRHEQSIPPLPHK</sequence>
<keyword evidence="4 8" id="KW-0732">Signal</keyword>
<feature type="signal peptide" evidence="8">
    <location>
        <begin position="1"/>
        <end position="27"/>
    </location>
</feature>
<dbReference type="GO" id="GO:0050328">
    <property type="term" value="F:tetrahydroberberine oxidase activity"/>
    <property type="evidence" value="ECO:0007669"/>
    <property type="project" value="UniProtKB-EC"/>
</dbReference>
<dbReference type="GO" id="GO:1901696">
    <property type="term" value="P:cannabinoid biosynthetic process"/>
    <property type="evidence" value="ECO:0007669"/>
    <property type="project" value="UniProtKB-ARBA"/>
</dbReference>
<dbReference type="OrthoDB" id="407275at2759"/>
<dbReference type="FunFam" id="3.30.43.10:FF:000004">
    <property type="entry name" value="Berberine bridge enzyme-like 15"/>
    <property type="match status" value="1"/>
</dbReference>
<dbReference type="Gene3D" id="3.30.43.10">
    <property type="entry name" value="Uridine Diphospho-n-acetylenolpyruvylglucosamine Reductase, domain 2"/>
    <property type="match status" value="1"/>
</dbReference>
<dbReference type="OMA" id="MWFDANA"/>
<evidence type="ECO:0000256" key="3">
    <source>
        <dbReference type="ARBA" id="ARBA00022630"/>
    </source>
</evidence>
<evidence type="ECO:0000256" key="7">
    <source>
        <dbReference type="ARBA" id="ARBA00023180"/>
    </source>
</evidence>
<dbReference type="InterPro" id="IPR036318">
    <property type="entry name" value="FAD-bd_PCMH-like_sf"/>
</dbReference>
<dbReference type="InterPro" id="IPR016166">
    <property type="entry name" value="FAD-bd_PCMH"/>
</dbReference>
<evidence type="ECO:0000256" key="1">
    <source>
        <dbReference type="ARBA" id="ARBA00001974"/>
    </source>
</evidence>
<feature type="chain" id="PRO_5015103890" evidence="8">
    <location>
        <begin position="28"/>
        <end position="536"/>
    </location>
</feature>
<keyword evidence="6" id="KW-1015">Disulfide bond</keyword>
<dbReference type="Gene3D" id="3.40.462.20">
    <property type="match status" value="1"/>
</dbReference>
<dbReference type="InterPro" id="IPR016167">
    <property type="entry name" value="FAD-bd_PCMH_sub1"/>
</dbReference>
<evidence type="ECO:0000313" key="11">
    <source>
        <dbReference type="Proteomes" id="UP000238479"/>
    </source>
</evidence>
<dbReference type="Proteomes" id="UP000238479">
    <property type="component" value="Chromosome 5"/>
</dbReference>
<accession>A0A2P6Q6L6</accession>
<dbReference type="InterPro" id="IPR012951">
    <property type="entry name" value="BBE"/>
</dbReference>
<evidence type="ECO:0000313" key="10">
    <source>
        <dbReference type="EMBL" id="PRQ29804.1"/>
    </source>
</evidence>
<keyword evidence="11" id="KW-1185">Reference proteome</keyword>
<comment type="caution">
    <text evidence="10">The sequence shown here is derived from an EMBL/GenBank/DDBJ whole genome shotgun (WGS) entry which is preliminary data.</text>
</comment>
<comment type="similarity">
    <text evidence="2">Belongs to the oxygen-dependent FAD-linked oxidoreductase family.</text>
</comment>
<dbReference type="EC" id="1.3.3.8" evidence="10"/>
<evidence type="ECO:0000256" key="6">
    <source>
        <dbReference type="ARBA" id="ARBA00023157"/>
    </source>
</evidence>
<reference evidence="10 11" key="1">
    <citation type="journal article" date="2018" name="Nat. Genet.">
        <title>The Rosa genome provides new insights in the design of modern roses.</title>
        <authorList>
            <person name="Bendahmane M."/>
        </authorList>
    </citation>
    <scope>NUCLEOTIDE SEQUENCE [LARGE SCALE GENOMIC DNA]</scope>
    <source>
        <strain evidence="11">cv. Old Blush</strain>
    </source>
</reference>
<evidence type="ECO:0000259" key="9">
    <source>
        <dbReference type="PROSITE" id="PS51387"/>
    </source>
</evidence>
<comment type="cofactor">
    <cofactor evidence="1">
        <name>FAD</name>
        <dbReference type="ChEBI" id="CHEBI:57692"/>
    </cofactor>
</comment>
<dbReference type="PROSITE" id="PS51257">
    <property type="entry name" value="PROKAR_LIPOPROTEIN"/>
    <property type="match status" value="1"/>
</dbReference>
<evidence type="ECO:0000256" key="4">
    <source>
        <dbReference type="ARBA" id="ARBA00022729"/>
    </source>
</evidence>
<dbReference type="Gene3D" id="3.30.465.10">
    <property type="match status" value="1"/>
</dbReference>
<dbReference type="Pfam" id="PF01565">
    <property type="entry name" value="FAD_binding_4"/>
    <property type="match status" value="1"/>
</dbReference>
<keyword evidence="10" id="KW-0560">Oxidoreductase</keyword>
<proteinExistence type="inferred from homology"/>
<dbReference type="SUPFAM" id="SSF56176">
    <property type="entry name" value="FAD-binding/transporter-associated domain-like"/>
    <property type="match status" value="1"/>
</dbReference>
<dbReference type="InterPro" id="IPR016169">
    <property type="entry name" value="FAD-bd_PCMH_sub2"/>
</dbReference>
<name>A0A2P6Q6L6_ROSCH</name>
<evidence type="ECO:0000256" key="5">
    <source>
        <dbReference type="ARBA" id="ARBA00022827"/>
    </source>
</evidence>
<dbReference type="PROSITE" id="PS51387">
    <property type="entry name" value="FAD_PCMH"/>
    <property type="match status" value="1"/>
</dbReference>
<keyword evidence="5" id="KW-0274">FAD</keyword>
<organism evidence="10 11">
    <name type="scientific">Rosa chinensis</name>
    <name type="common">China rose</name>
    <dbReference type="NCBI Taxonomy" id="74649"/>
    <lineage>
        <taxon>Eukaryota</taxon>
        <taxon>Viridiplantae</taxon>
        <taxon>Streptophyta</taxon>
        <taxon>Embryophyta</taxon>
        <taxon>Tracheophyta</taxon>
        <taxon>Spermatophyta</taxon>
        <taxon>Magnoliopsida</taxon>
        <taxon>eudicotyledons</taxon>
        <taxon>Gunneridae</taxon>
        <taxon>Pentapetalae</taxon>
        <taxon>rosids</taxon>
        <taxon>fabids</taxon>
        <taxon>Rosales</taxon>
        <taxon>Rosaceae</taxon>
        <taxon>Rosoideae</taxon>
        <taxon>Rosoideae incertae sedis</taxon>
        <taxon>Rosa</taxon>
    </lineage>
</organism>
<dbReference type="GO" id="GO:0071949">
    <property type="term" value="F:FAD binding"/>
    <property type="evidence" value="ECO:0007669"/>
    <property type="project" value="InterPro"/>
</dbReference>
<dbReference type="EMBL" id="PDCK01000043">
    <property type="protein sequence ID" value="PRQ29804.1"/>
    <property type="molecule type" value="Genomic_DNA"/>
</dbReference>
<keyword evidence="3" id="KW-0285">Flavoprotein</keyword>
<dbReference type="AlphaFoldDB" id="A0A2P6Q6L6"/>
<evidence type="ECO:0000256" key="8">
    <source>
        <dbReference type="SAM" id="SignalP"/>
    </source>
</evidence>
<feature type="domain" description="FAD-binding PCMH-type" evidence="9">
    <location>
        <begin position="77"/>
        <end position="254"/>
    </location>
</feature>
<dbReference type="InterPro" id="IPR006094">
    <property type="entry name" value="Oxid_FAD_bind_N"/>
</dbReference>